<feature type="region of interest" description="Disordered" evidence="7">
    <location>
        <begin position="249"/>
        <end position="270"/>
    </location>
</feature>
<evidence type="ECO:0000256" key="4">
    <source>
        <dbReference type="ARBA" id="ARBA00022840"/>
    </source>
</evidence>
<evidence type="ECO:0000256" key="6">
    <source>
        <dbReference type="ARBA" id="ARBA00022962"/>
    </source>
</evidence>
<dbReference type="Pfam" id="PF01656">
    <property type="entry name" value="CbiA"/>
    <property type="match status" value="1"/>
</dbReference>
<evidence type="ECO:0000256" key="5">
    <source>
        <dbReference type="ARBA" id="ARBA00022842"/>
    </source>
</evidence>
<dbReference type="CDD" id="cd05388">
    <property type="entry name" value="CobB_N"/>
    <property type="match status" value="1"/>
</dbReference>
<sequence length="947" mass="99055">MSSDAPAGSLDCGSELPQGPPEVPAVVIAGTASGVGKTTITLGIISMLRGAGLRVASFKIGPDLLDPQLHRAVSGTVSGSLDAWMMTREQNLAAFALHARGADIAVVEGVMALFDGREGETDDGSTAQMAKWLGLPVLLVLDCAGFGRSAAAVVRGYESFDPETSIGGVILNRIAGPEQVAWLKASMEAAGARSPVIVGMPKDVHLPSYSPSQLLFEQAPDSVVKLAERVAGMLQQSLSPKALLRMAAPARLPPPGPAPGPSAGPAPGPSAPRPLRLKIAIARDEAFCQCYSENLSLLAAGGAQIVEFSPLREPLPLGVSAVLLGGGYPDRHAEALSGNKDCLLGLAGFAAAGGVVYAESAGLAYLARALEPLGGPSYPMAGVLPLVARSTRGHVKMGYVEVETKADSSLFEPGLRARGHIFHSIDLAGSPPGGPPGWRPAFAARPGGAPEAAWSAEGFARGGVLATFAQLHWGSCPRLAAGLLELAANVDVHAASRGTEDAVASGQPYVIRSPDSDSPREALADAGAVARLPSATKHMSHQALANGDGQAGDGPEAGASADAASCCAGLGDRPIPPSPSRLQRRWSDSLAYMERAFSRSQPLWPTGAEQPLPAVGSRPRTIVSMLPSGTEIIFALQLQDRLVGVSDLCDFPPEAANYPIAVRSRVDAAKMSAREVTERMKELREAGESPFQIDEALLRRETPGIILTQDTCDICAADSHDAVLAMSSVGRDDSPPTTTVVLRPRTVAEVLETITQVACVCGAPERAIPLVDSLRGRLRAVAAKVARSPRPRPRVVSLEGLVPLVLGGFWIPDIKRLAGGDEVLQEPGDGARVIDWDELRAASPEVLILSPCSMEPKRCLGEVSQLADLPGWWSLPAVVSGEVYICEHVYFSRPGPRLVDGVELLAHILHPETVDCTIPHGQVLKLRLCGGQRCRGSLLPNYFGPLR</sequence>
<dbReference type="PANTHER" id="PTHR43873">
    <property type="entry name" value="COBYRINATE A,C-DIAMIDE SYNTHASE"/>
    <property type="match status" value="1"/>
</dbReference>
<dbReference type="InterPro" id="IPR002586">
    <property type="entry name" value="CobQ/CobB/MinD/ParA_Nub-bd_dom"/>
</dbReference>
<dbReference type="InterPro" id="IPR004484">
    <property type="entry name" value="CbiA/CobB_synth"/>
</dbReference>
<dbReference type="PANTHER" id="PTHR43873:SF1">
    <property type="entry name" value="COBYRINATE A,C-DIAMIDE SYNTHASE"/>
    <property type="match status" value="1"/>
</dbReference>
<reference evidence="9" key="1">
    <citation type="submission" date="2014-05" db="EMBL/GenBank/DDBJ databases">
        <title>The transcriptome of the halophilic microalga Tetraselmis sp. GSL018 isolated from the Great Salt Lake, Utah.</title>
        <authorList>
            <person name="Jinkerson R.E."/>
            <person name="D'Adamo S."/>
            <person name="Posewitz M.C."/>
        </authorList>
    </citation>
    <scope>NUCLEOTIDE SEQUENCE</scope>
    <source>
        <strain evidence="9">GSL018</strain>
    </source>
</reference>
<dbReference type="PROSITE" id="PS51274">
    <property type="entry name" value="GATASE_COBBQ"/>
    <property type="match status" value="1"/>
</dbReference>
<dbReference type="NCBIfam" id="NF002204">
    <property type="entry name" value="PRK01077.1"/>
    <property type="match status" value="1"/>
</dbReference>
<dbReference type="SUPFAM" id="SSF53807">
    <property type="entry name" value="Helical backbone' metal receptor"/>
    <property type="match status" value="1"/>
</dbReference>
<dbReference type="InterPro" id="IPR029062">
    <property type="entry name" value="Class_I_gatase-like"/>
</dbReference>
<gene>
    <name evidence="9" type="primary">COBB-CBIA</name>
    <name evidence="9" type="ORF">TSPGSL018_15069</name>
</gene>
<dbReference type="Pfam" id="PF07685">
    <property type="entry name" value="GATase_3"/>
    <property type="match status" value="1"/>
</dbReference>
<dbReference type="Gene3D" id="3.40.50.300">
    <property type="entry name" value="P-loop containing nucleotide triphosphate hydrolases"/>
    <property type="match status" value="2"/>
</dbReference>
<keyword evidence="6" id="KW-0315">Glutamine amidotransferase</keyword>
<comment type="cofactor">
    <cofactor evidence="1">
        <name>Mg(2+)</name>
        <dbReference type="ChEBI" id="CHEBI:18420"/>
    </cofactor>
</comment>
<dbReference type="InterPro" id="IPR027417">
    <property type="entry name" value="P-loop_NTPase"/>
</dbReference>
<dbReference type="SUPFAM" id="SSF52317">
    <property type="entry name" value="Class I glutamine amidotransferase-like"/>
    <property type="match status" value="1"/>
</dbReference>
<dbReference type="GO" id="GO:0005524">
    <property type="term" value="F:ATP binding"/>
    <property type="evidence" value="ECO:0007669"/>
    <property type="project" value="UniProtKB-KW"/>
</dbReference>
<keyword evidence="3" id="KW-0547">Nucleotide-binding</keyword>
<dbReference type="GO" id="GO:0042242">
    <property type="term" value="F:cobyrinic acid a,c-diamide synthase activity"/>
    <property type="evidence" value="ECO:0007669"/>
    <property type="project" value="InterPro"/>
</dbReference>
<accession>A0A061S2I4</accession>
<proteinExistence type="predicted"/>
<evidence type="ECO:0000256" key="1">
    <source>
        <dbReference type="ARBA" id="ARBA00001946"/>
    </source>
</evidence>
<keyword evidence="2" id="KW-0436">Ligase</keyword>
<evidence type="ECO:0000256" key="7">
    <source>
        <dbReference type="SAM" id="MobiDB-lite"/>
    </source>
</evidence>
<evidence type="ECO:0000256" key="2">
    <source>
        <dbReference type="ARBA" id="ARBA00022598"/>
    </source>
</evidence>
<dbReference type="Gene3D" id="3.40.50.1980">
    <property type="entry name" value="Nitrogenase molybdenum iron protein domain"/>
    <property type="match status" value="2"/>
</dbReference>
<dbReference type="Pfam" id="PF01497">
    <property type="entry name" value="Peripla_BP_2"/>
    <property type="match status" value="1"/>
</dbReference>
<feature type="domain" description="Fe/B12 periplasmic-binding" evidence="8">
    <location>
        <begin position="621"/>
        <end position="913"/>
    </location>
</feature>
<feature type="region of interest" description="Disordered" evidence="7">
    <location>
        <begin position="498"/>
        <end position="522"/>
    </location>
</feature>
<dbReference type="PROSITE" id="PS50983">
    <property type="entry name" value="FE_B12_PBP"/>
    <property type="match status" value="1"/>
</dbReference>
<dbReference type="SUPFAM" id="SSF52540">
    <property type="entry name" value="P-loop containing nucleoside triphosphate hydrolases"/>
    <property type="match status" value="1"/>
</dbReference>
<evidence type="ECO:0000259" key="8">
    <source>
        <dbReference type="PROSITE" id="PS50983"/>
    </source>
</evidence>
<keyword evidence="4" id="KW-0067">ATP-binding</keyword>
<evidence type="ECO:0000313" key="9">
    <source>
        <dbReference type="EMBL" id="JAC78458.1"/>
    </source>
</evidence>
<dbReference type="NCBIfam" id="TIGR00379">
    <property type="entry name" value="cobB"/>
    <property type="match status" value="1"/>
</dbReference>
<dbReference type="AlphaFoldDB" id="A0A061S2I4"/>
<feature type="region of interest" description="Disordered" evidence="7">
    <location>
        <begin position="534"/>
        <end position="563"/>
    </location>
</feature>
<name>A0A061S2I4_9CHLO</name>
<feature type="compositionally biased region" description="Low complexity" evidence="7">
    <location>
        <begin position="553"/>
        <end position="563"/>
    </location>
</feature>
<organism evidence="9">
    <name type="scientific">Tetraselmis sp. GSL018</name>
    <dbReference type="NCBI Taxonomy" id="582737"/>
    <lineage>
        <taxon>Eukaryota</taxon>
        <taxon>Viridiplantae</taxon>
        <taxon>Chlorophyta</taxon>
        <taxon>core chlorophytes</taxon>
        <taxon>Chlorodendrophyceae</taxon>
        <taxon>Chlorodendrales</taxon>
        <taxon>Chlorodendraceae</taxon>
        <taxon>Tetraselmis</taxon>
    </lineage>
</organism>
<evidence type="ECO:0000256" key="3">
    <source>
        <dbReference type="ARBA" id="ARBA00022741"/>
    </source>
</evidence>
<protein>
    <submittedName>
        <fullName evidence="9">Cobyrinic acid a,c-diamide synthase</fullName>
    </submittedName>
</protein>
<feature type="compositionally biased region" description="Pro residues" evidence="7">
    <location>
        <begin position="251"/>
        <end position="270"/>
    </location>
</feature>
<dbReference type="InterPro" id="IPR002491">
    <property type="entry name" value="ABC_transptr_periplasmic_BD"/>
</dbReference>
<dbReference type="InterPro" id="IPR011698">
    <property type="entry name" value="GATase_3"/>
</dbReference>
<dbReference type="EMBL" id="GBEZ01006970">
    <property type="protein sequence ID" value="JAC78458.1"/>
    <property type="molecule type" value="Transcribed_RNA"/>
</dbReference>
<keyword evidence="5" id="KW-0460">Magnesium</keyword>